<name>A0A5C5ZT34_9BACT</name>
<dbReference type="InterPro" id="IPR020845">
    <property type="entry name" value="AMP-binding_CS"/>
</dbReference>
<evidence type="ECO:0000313" key="2">
    <source>
        <dbReference type="EMBL" id="TWT90704.1"/>
    </source>
</evidence>
<reference evidence="2 3" key="1">
    <citation type="submission" date="2019-02" db="EMBL/GenBank/DDBJ databases">
        <title>Deep-cultivation of Planctomycetes and their phenomic and genomic characterization uncovers novel biology.</title>
        <authorList>
            <person name="Wiegand S."/>
            <person name="Jogler M."/>
            <person name="Boedeker C."/>
            <person name="Pinto D."/>
            <person name="Vollmers J."/>
            <person name="Rivas-Marin E."/>
            <person name="Kohn T."/>
            <person name="Peeters S.H."/>
            <person name="Heuer A."/>
            <person name="Rast P."/>
            <person name="Oberbeckmann S."/>
            <person name="Bunk B."/>
            <person name="Jeske O."/>
            <person name="Meyerdierks A."/>
            <person name="Storesund J.E."/>
            <person name="Kallscheuer N."/>
            <person name="Luecker S."/>
            <person name="Lage O.M."/>
            <person name="Pohl T."/>
            <person name="Merkel B.J."/>
            <person name="Hornburger P."/>
            <person name="Mueller R.-W."/>
            <person name="Bruemmer F."/>
            <person name="Labrenz M."/>
            <person name="Spormann A.M."/>
            <person name="Op Den Camp H."/>
            <person name="Overmann J."/>
            <person name="Amann R."/>
            <person name="Jetten M.S.M."/>
            <person name="Mascher T."/>
            <person name="Medema M.H."/>
            <person name="Devos D.P."/>
            <person name="Kaster A.-K."/>
            <person name="Ovreas L."/>
            <person name="Rohde M."/>
            <person name="Galperin M.Y."/>
            <person name="Jogler C."/>
        </authorList>
    </citation>
    <scope>NUCLEOTIDE SEQUENCE [LARGE SCALE GENOMIC DNA]</scope>
    <source>
        <strain evidence="2 3">Mal64</strain>
    </source>
</reference>
<comment type="caution">
    <text evidence="2">The sequence shown here is derived from an EMBL/GenBank/DDBJ whole genome shotgun (WGS) entry which is preliminary data.</text>
</comment>
<dbReference type="AlphaFoldDB" id="A0A5C5ZT34"/>
<dbReference type="PROSITE" id="PS00455">
    <property type="entry name" value="AMP_BINDING"/>
    <property type="match status" value="1"/>
</dbReference>
<dbReference type="OrthoDB" id="9757771at2"/>
<dbReference type="InterPro" id="IPR000873">
    <property type="entry name" value="AMP-dep_synth/lig_dom"/>
</dbReference>
<dbReference type="InterPro" id="IPR050237">
    <property type="entry name" value="ATP-dep_AMP-bd_enzyme"/>
</dbReference>
<protein>
    <submittedName>
        <fullName evidence="2">Bifunctional protein Aas</fullName>
    </submittedName>
</protein>
<keyword evidence="3" id="KW-1185">Reference proteome</keyword>
<dbReference type="RefSeq" id="WP_146397817.1">
    <property type="nucleotide sequence ID" value="NZ_SJPQ01000001.1"/>
</dbReference>
<dbReference type="InterPro" id="IPR042099">
    <property type="entry name" value="ANL_N_sf"/>
</dbReference>
<dbReference type="Pfam" id="PF00501">
    <property type="entry name" value="AMP-binding"/>
    <property type="match status" value="1"/>
</dbReference>
<accession>A0A5C5ZT34</accession>
<evidence type="ECO:0000259" key="1">
    <source>
        <dbReference type="Pfam" id="PF00501"/>
    </source>
</evidence>
<dbReference type="PANTHER" id="PTHR43767">
    <property type="entry name" value="LONG-CHAIN-FATTY-ACID--COA LIGASE"/>
    <property type="match status" value="1"/>
</dbReference>
<dbReference type="InterPro" id="IPR045851">
    <property type="entry name" value="AMP-bd_C_sf"/>
</dbReference>
<dbReference type="EMBL" id="SJPQ01000001">
    <property type="protein sequence ID" value="TWT90704.1"/>
    <property type="molecule type" value="Genomic_DNA"/>
</dbReference>
<dbReference type="PANTHER" id="PTHR43767:SF10">
    <property type="entry name" value="SURFACTIN SYNTHASE SUBUNIT 1"/>
    <property type="match status" value="1"/>
</dbReference>
<feature type="domain" description="AMP-dependent synthetase/ligase" evidence="1">
    <location>
        <begin position="31"/>
        <end position="390"/>
    </location>
</feature>
<organism evidence="2 3">
    <name type="scientific">Pseudobythopirellula maris</name>
    <dbReference type="NCBI Taxonomy" id="2527991"/>
    <lineage>
        <taxon>Bacteria</taxon>
        <taxon>Pseudomonadati</taxon>
        <taxon>Planctomycetota</taxon>
        <taxon>Planctomycetia</taxon>
        <taxon>Pirellulales</taxon>
        <taxon>Lacipirellulaceae</taxon>
        <taxon>Pseudobythopirellula</taxon>
    </lineage>
</organism>
<dbReference type="SUPFAM" id="SSF56801">
    <property type="entry name" value="Acetyl-CoA synthetase-like"/>
    <property type="match status" value="1"/>
</dbReference>
<sequence>MTQTDYHLPALSPPRAMLRACKRAIFRWKTVDTAGAKLTGGQLLMRSLVVRRMLARELLGADEKQIGVLLPPSNGAVVVNAALALDRRVAVNLNYSVTEAVMNACVRKAGIRHVLTSRKVVDKLDMKIDAEVVCLEDLRDKATLADKALGALGAYATPSALLERRLGLHTTSMDDLLTVIFTSGSTGEPKGVMLTHANIASNIDAMHRGIDLSKEDVILGILPFFHSFGYTVTLWTPLALDLSAVYHFSPLDARQIGKLSREHGATILLSTPTFLRSYMKRCNPEDFASLEVVVVGAEKLPISLSDSFEKKFGVRPVEGYGATELSPLVSVNVPACRSHTEGVDSREGSVGQPVCGVRARVVDPESREPLAQGEEGMLEITGPNLMLGYFDDAEKTAAVVHDGWYVTGDISVIDPEGFIHITGRLSRFSKIGGEMVPHVRVEEEIQRFLGDEEAEAVSAVVTAVPDARKGERLIVVHKAIDKSPDEIAAHLKAVGVPNLWIPGNDSYLLVDELPLLGSGKLDLKRLAEVAREHFAAGA</sequence>
<evidence type="ECO:0000313" key="3">
    <source>
        <dbReference type="Proteomes" id="UP000315440"/>
    </source>
</evidence>
<proteinExistence type="predicted"/>
<dbReference type="Proteomes" id="UP000315440">
    <property type="component" value="Unassembled WGS sequence"/>
</dbReference>
<dbReference type="Gene3D" id="3.30.300.30">
    <property type="match status" value="1"/>
</dbReference>
<dbReference type="Gene3D" id="3.40.50.12780">
    <property type="entry name" value="N-terminal domain of ligase-like"/>
    <property type="match status" value="1"/>
</dbReference>
<gene>
    <name evidence="2" type="primary">aas</name>
    <name evidence="2" type="ORF">Mal64_10990</name>
</gene>